<accession>A0A2R6R805</accession>
<dbReference type="InParanoid" id="A0A2R6R805"/>
<evidence type="ECO:0000256" key="1">
    <source>
        <dbReference type="SAM" id="Phobius"/>
    </source>
</evidence>
<dbReference type="PANTHER" id="PTHR37756">
    <property type="entry name" value="TRANSMEMBRANE PROTEIN"/>
    <property type="match status" value="1"/>
</dbReference>
<feature type="non-terminal residue" evidence="2">
    <location>
        <position position="1"/>
    </location>
</feature>
<comment type="caution">
    <text evidence="2">The sequence shown here is derived from an EMBL/GenBank/DDBJ whole genome shotgun (WGS) entry which is preliminary data.</text>
</comment>
<keyword evidence="1" id="KW-1133">Transmembrane helix</keyword>
<dbReference type="OrthoDB" id="747994at2759"/>
<evidence type="ECO:0000313" key="3">
    <source>
        <dbReference type="Proteomes" id="UP000241394"/>
    </source>
</evidence>
<evidence type="ECO:0000313" key="2">
    <source>
        <dbReference type="EMBL" id="PSS23693.1"/>
    </source>
</evidence>
<reference evidence="3" key="2">
    <citation type="journal article" date="2018" name="BMC Genomics">
        <title>A manually annotated Actinidia chinensis var. chinensis (kiwifruit) genome highlights the challenges associated with draft genomes and gene prediction in plants.</title>
        <authorList>
            <person name="Pilkington S.M."/>
            <person name="Crowhurst R."/>
            <person name="Hilario E."/>
            <person name="Nardozza S."/>
            <person name="Fraser L."/>
            <person name="Peng Y."/>
            <person name="Gunaseelan K."/>
            <person name="Simpson R."/>
            <person name="Tahir J."/>
            <person name="Deroles S.C."/>
            <person name="Templeton K."/>
            <person name="Luo Z."/>
            <person name="Davy M."/>
            <person name="Cheng C."/>
            <person name="McNeilage M."/>
            <person name="Scaglione D."/>
            <person name="Liu Y."/>
            <person name="Zhang Q."/>
            <person name="Datson P."/>
            <person name="De Silva N."/>
            <person name="Gardiner S.E."/>
            <person name="Bassett H."/>
            <person name="Chagne D."/>
            <person name="McCallum J."/>
            <person name="Dzierzon H."/>
            <person name="Deng C."/>
            <person name="Wang Y.Y."/>
            <person name="Barron L."/>
            <person name="Manako K."/>
            <person name="Bowen J."/>
            <person name="Foster T.M."/>
            <person name="Erridge Z.A."/>
            <person name="Tiffin H."/>
            <person name="Waite C.N."/>
            <person name="Davies K.M."/>
            <person name="Grierson E.P."/>
            <person name="Laing W.A."/>
            <person name="Kirk R."/>
            <person name="Chen X."/>
            <person name="Wood M."/>
            <person name="Montefiori M."/>
            <person name="Brummell D.A."/>
            <person name="Schwinn K.E."/>
            <person name="Catanach A."/>
            <person name="Fullerton C."/>
            <person name="Li D."/>
            <person name="Meiyalaghan S."/>
            <person name="Nieuwenhuizen N."/>
            <person name="Read N."/>
            <person name="Prakash R."/>
            <person name="Hunter D."/>
            <person name="Zhang H."/>
            <person name="McKenzie M."/>
            <person name="Knabel M."/>
            <person name="Harris A."/>
            <person name="Allan A.C."/>
            <person name="Gleave A."/>
            <person name="Chen A."/>
            <person name="Janssen B.J."/>
            <person name="Plunkett B."/>
            <person name="Ampomah-Dwamena C."/>
            <person name="Voogd C."/>
            <person name="Leif D."/>
            <person name="Lafferty D."/>
            <person name="Souleyre E.J.F."/>
            <person name="Varkonyi-Gasic E."/>
            <person name="Gambi F."/>
            <person name="Hanley J."/>
            <person name="Yao J.L."/>
            <person name="Cheung J."/>
            <person name="David K.M."/>
            <person name="Warren B."/>
            <person name="Marsh K."/>
            <person name="Snowden K.C."/>
            <person name="Lin-Wang K."/>
            <person name="Brian L."/>
            <person name="Martinez-Sanchez M."/>
            <person name="Wang M."/>
            <person name="Ileperuma N."/>
            <person name="Macnee N."/>
            <person name="Campin R."/>
            <person name="McAtee P."/>
            <person name="Drummond R.S.M."/>
            <person name="Espley R.V."/>
            <person name="Ireland H.S."/>
            <person name="Wu R."/>
            <person name="Atkinson R.G."/>
            <person name="Karunairetnam S."/>
            <person name="Bulley S."/>
            <person name="Chunkath S."/>
            <person name="Hanley Z."/>
            <person name="Storey R."/>
            <person name="Thrimawithana A.H."/>
            <person name="Thomson S."/>
            <person name="David C."/>
            <person name="Testolin R."/>
            <person name="Huang H."/>
            <person name="Hellens R.P."/>
            <person name="Schaffer R.J."/>
        </authorList>
    </citation>
    <scope>NUCLEOTIDE SEQUENCE [LARGE SCALE GENOMIC DNA]</scope>
    <source>
        <strain evidence="3">cv. Red5</strain>
    </source>
</reference>
<reference evidence="2 3" key="1">
    <citation type="submission" date="2017-07" db="EMBL/GenBank/DDBJ databases">
        <title>An improved, manually edited Actinidia chinensis var. chinensis (kiwifruit) genome highlights the challenges associated with draft genomes and gene prediction in plants.</title>
        <authorList>
            <person name="Pilkington S."/>
            <person name="Crowhurst R."/>
            <person name="Hilario E."/>
            <person name="Nardozza S."/>
            <person name="Fraser L."/>
            <person name="Peng Y."/>
            <person name="Gunaseelan K."/>
            <person name="Simpson R."/>
            <person name="Tahir J."/>
            <person name="Deroles S."/>
            <person name="Templeton K."/>
            <person name="Luo Z."/>
            <person name="Davy M."/>
            <person name="Cheng C."/>
            <person name="Mcneilage M."/>
            <person name="Scaglione D."/>
            <person name="Liu Y."/>
            <person name="Zhang Q."/>
            <person name="Datson P."/>
            <person name="De Silva N."/>
            <person name="Gardiner S."/>
            <person name="Bassett H."/>
            <person name="Chagne D."/>
            <person name="Mccallum J."/>
            <person name="Dzierzon H."/>
            <person name="Deng C."/>
            <person name="Wang Y.-Y."/>
            <person name="Barron N."/>
            <person name="Manako K."/>
            <person name="Bowen J."/>
            <person name="Foster T."/>
            <person name="Erridge Z."/>
            <person name="Tiffin H."/>
            <person name="Waite C."/>
            <person name="Davies K."/>
            <person name="Grierson E."/>
            <person name="Laing W."/>
            <person name="Kirk R."/>
            <person name="Chen X."/>
            <person name="Wood M."/>
            <person name="Montefiori M."/>
            <person name="Brummell D."/>
            <person name="Schwinn K."/>
            <person name="Catanach A."/>
            <person name="Fullerton C."/>
            <person name="Li D."/>
            <person name="Meiyalaghan S."/>
            <person name="Nieuwenhuizen N."/>
            <person name="Read N."/>
            <person name="Prakash R."/>
            <person name="Hunter D."/>
            <person name="Zhang H."/>
            <person name="Mckenzie M."/>
            <person name="Knabel M."/>
            <person name="Harris A."/>
            <person name="Allan A."/>
            <person name="Chen A."/>
            <person name="Janssen B."/>
            <person name="Plunkett B."/>
            <person name="Dwamena C."/>
            <person name="Voogd C."/>
            <person name="Leif D."/>
            <person name="Lafferty D."/>
            <person name="Souleyre E."/>
            <person name="Varkonyi-Gasic E."/>
            <person name="Gambi F."/>
            <person name="Hanley J."/>
            <person name="Yao J.-L."/>
            <person name="Cheung J."/>
            <person name="David K."/>
            <person name="Warren B."/>
            <person name="Marsh K."/>
            <person name="Snowden K."/>
            <person name="Lin-Wang K."/>
            <person name="Brian L."/>
            <person name="Martinez-Sanchez M."/>
            <person name="Wang M."/>
            <person name="Ileperuma N."/>
            <person name="Macnee N."/>
            <person name="Campin R."/>
            <person name="Mcatee P."/>
            <person name="Drummond R."/>
            <person name="Espley R."/>
            <person name="Ireland H."/>
            <person name="Wu R."/>
            <person name="Atkinson R."/>
            <person name="Karunairetnam S."/>
            <person name="Bulley S."/>
            <person name="Chunkath S."/>
            <person name="Hanley Z."/>
            <person name="Storey R."/>
            <person name="Thrimawithana A."/>
            <person name="Thomson S."/>
            <person name="David C."/>
            <person name="Testolin R."/>
        </authorList>
    </citation>
    <scope>NUCLEOTIDE SEQUENCE [LARGE SCALE GENOMIC DNA]</scope>
    <source>
        <strain evidence="3">cv. Red5</strain>
        <tissue evidence="2">Young leaf</tissue>
    </source>
</reference>
<name>A0A2R6R805_ACTCC</name>
<dbReference type="Gramene" id="PSS23693">
    <property type="protein sequence ID" value="PSS23693"/>
    <property type="gene ID" value="CEY00_Acc08517"/>
</dbReference>
<dbReference type="OMA" id="AWLGWEY"/>
<dbReference type="EMBL" id="NKQK01000008">
    <property type="protein sequence ID" value="PSS23693.1"/>
    <property type="molecule type" value="Genomic_DNA"/>
</dbReference>
<keyword evidence="3" id="KW-1185">Reference proteome</keyword>
<gene>
    <name evidence="2" type="ORF">CEY00_Acc08517</name>
</gene>
<sequence length="82" mass="9302">VCLACLVPLFLVPIINLLPILFYFIMGKVYRLFGWEYRKPVRATPACPYKPVANKSSSTENERTLVFTGGIRTRTWCIGTCS</sequence>
<feature type="transmembrane region" description="Helical" evidence="1">
    <location>
        <begin position="6"/>
        <end position="25"/>
    </location>
</feature>
<protein>
    <submittedName>
        <fullName evidence="2">Serine/threonine-protein phosphatase 2A activator 1 like</fullName>
    </submittedName>
</protein>
<proteinExistence type="predicted"/>
<dbReference type="FunCoup" id="A0A2R6R805">
    <property type="interactions" value="1791"/>
</dbReference>
<dbReference type="STRING" id="1590841.A0A2R6R805"/>
<keyword evidence="1" id="KW-0472">Membrane</keyword>
<dbReference type="Proteomes" id="UP000241394">
    <property type="component" value="Chromosome LG8"/>
</dbReference>
<keyword evidence="1" id="KW-0812">Transmembrane</keyword>
<dbReference type="AlphaFoldDB" id="A0A2R6R805"/>
<dbReference type="PANTHER" id="PTHR37756:SF1">
    <property type="entry name" value="TRANSMEMBRANE PROTEIN"/>
    <property type="match status" value="1"/>
</dbReference>
<organism evidence="2 3">
    <name type="scientific">Actinidia chinensis var. chinensis</name>
    <name type="common">Chinese soft-hair kiwi</name>
    <dbReference type="NCBI Taxonomy" id="1590841"/>
    <lineage>
        <taxon>Eukaryota</taxon>
        <taxon>Viridiplantae</taxon>
        <taxon>Streptophyta</taxon>
        <taxon>Embryophyta</taxon>
        <taxon>Tracheophyta</taxon>
        <taxon>Spermatophyta</taxon>
        <taxon>Magnoliopsida</taxon>
        <taxon>eudicotyledons</taxon>
        <taxon>Gunneridae</taxon>
        <taxon>Pentapetalae</taxon>
        <taxon>asterids</taxon>
        <taxon>Ericales</taxon>
        <taxon>Actinidiaceae</taxon>
        <taxon>Actinidia</taxon>
    </lineage>
</organism>